<feature type="signal peptide" evidence="1">
    <location>
        <begin position="1"/>
        <end position="22"/>
    </location>
</feature>
<organism evidence="2 3">
    <name type="scientific">Xylanibacter ruminicola</name>
    <name type="common">Prevotella ruminicola</name>
    <dbReference type="NCBI Taxonomy" id="839"/>
    <lineage>
        <taxon>Bacteria</taxon>
        <taxon>Pseudomonadati</taxon>
        <taxon>Bacteroidota</taxon>
        <taxon>Bacteroidia</taxon>
        <taxon>Bacteroidales</taxon>
        <taxon>Prevotellaceae</taxon>
        <taxon>Xylanibacter</taxon>
    </lineage>
</organism>
<name>A0A9D5P1P9_XYLRU</name>
<sequence>MRKTIMMLAAILCCAMISTVFTACGSDDGDSPADNRATTYTFKLTVKAGTGADDQQDIVKTVVTMPKTNGETETQEFSEFIEEMSVQPAVNFNNLPGECSITISESLLPDADITQKEKYGVGLHYKLEVISYDANGRVIDYKVKEEDSHMIVPAANLTKLYPKSTTLKFTVDKSGKITQ</sequence>
<gene>
    <name evidence="2" type="ORF">E7101_05480</name>
</gene>
<comment type="caution">
    <text evidence="2">The sequence shown here is derived from an EMBL/GenBank/DDBJ whole genome shotgun (WGS) entry which is preliminary data.</text>
</comment>
<dbReference type="AlphaFoldDB" id="A0A9D5P1P9"/>
<feature type="chain" id="PRO_5039544145" description="Lipoprotein" evidence="1">
    <location>
        <begin position="23"/>
        <end position="179"/>
    </location>
</feature>
<evidence type="ECO:0000313" key="3">
    <source>
        <dbReference type="Proteomes" id="UP000806522"/>
    </source>
</evidence>
<proteinExistence type="predicted"/>
<evidence type="ECO:0008006" key="4">
    <source>
        <dbReference type="Google" id="ProtNLM"/>
    </source>
</evidence>
<reference evidence="2" key="1">
    <citation type="submission" date="2019-04" db="EMBL/GenBank/DDBJ databases">
        <title>Evolution of Biomass-Degrading Anaerobic Consortia Revealed by Metagenomics.</title>
        <authorList>
            <person name="Peng X."/>
        </authorList>
    </citation>
    <scope>NUCLEOTIDE SEQUENCE</scope>
    <source>
        <strain evidence="2">SIG140</strain>
    </source>
</reference>
<keyword evidence="1" id="KW-0732">Signal</keyword>
<dbReference type="EMBL" id="SUYC01000005">
    <property type="protein sequence ID" value="MBE6270387.1"/>
    <property type="molecule type" value="Genomic_DNA"/>
</dbReference>
<accession>A0A9D5P1P9</accession>
<evidence type="ECO:0000313" key="2">
    <source>
        <dbReference type="EMBL" id="MBE6270387.1"/>
    </source>
</evidence>
<protein>
    <recommendedName>
        <fullName evidence="4">Lipoprotein</fullName>
    </recommendedName>
</protein>
<dbReference type="PROSITE" id="PS51257">
    <property type="entry name" value="PROKAR_LIPOPROTEIN"/>
    <property type="match status" value="1"/>
</dbReference>
<dbReference type="Proteomes" id="UP000806522">
    <property type="component" value="Unassembled WGS sequence"/>
</dbReference>
<evidence type="ECO:0000256" key="1">
    <source>
        <dbReference type="SAM" id="SignalP"/>
    </source>
</evidence>